<evidence type="ECO:0000313" key="2">
    <source>
        <dbReference type="Proteomes" id="UP001163064"/>
    </source>
</evidence>
<evidence type="ECO:0000313" key="1">
    <source>
        <dbReference type="EMBL" id="MCX3061775.1"/>
    </source>
</evidence>
<gene>
    <name evidence="1" type="ORF">OFY01_18815</name>
</gene>
<dbReference type="EMBL" id="JAPHNL010000240">
    <property type="protein sequence ID" value="MCX3061775.1"/>
    <property type="molecule type" value="Genomic_DNA"/>
</dbReference>
<name>A0ABT3TXK5_9ACTN</name>
<organism evidence="1 2">
    <name type="scientific">Streptomyces beihaiensis</name>
    <dbReference type="NCBI Taxonomy" id="2984495"/>
    <lineage>
        <taxon>Bacteria</taxon>
        <taxon>Bacillati</taxon>
        <taxon>Actinomycetota</taxon>
        <taxon>Actinomycetes</taxon>
        <taxon>Kitasatosporales</taxon>
        <taxon>Streptomycetaceae</taxon>
        <taxon>Streptomyces</taxon>
    </lineage>
</organism>
<sequence length="72" mass="8019">MIGNPSGIDEVDKRPAYSHTWSAADNQQRFMLKHGGSVVPRSDVKPGEILHFDQSGPSDYLARTARPVTRRL</sequence>
<proteinExistence type="predicted"/>
<accession>A0ABT3TXK5</accession>
<reference evidence="1" key="1">
    <citation type="submission" date="2022-10" db="EMBL/GenBank/DDBJ databases">
        <title>Streptomyces beihaiensis sp. nov., a chitin degrading actinobacterium, isolated from shrimp pond soil.</title>
        <authorList>
            <person name="Xie J."/>
            <person name="Shen N."/>
        </authorList>
    </citation>
    <scope>NUCLEOTIDE SEQUENCE</scope>
    <source>
        <strain evidence="1">GXMU-J5</strain>
    </source>
</reference>
<dbReference type="RefSeq" id="WP_266601401.1">
    <property type="nucleotide sequence ID" value="NZ_JAPHNL010000240.1"/>
</dbReference>
<dbReference type="Proteomes" id="UP001163064">
    <property type="component" value="Unassembled WGS sequence"/>
</dbReference>
<protein>
    <submittedName>
        <fullName evidence="1">Uncharacterized protein</fullName>
    </submittedName>
</protein>
<keyword evidence="2" id="KW-1185">Reference proteome</keyword>
<comment type="caution">
    <text evidence="1">The sequence shown here is derived from an EMBL/GenBank/DDBJ whole genome shotgun (WGS) entry which is preliminary data.</text>
</comment>